<name>A0A2W7SL59_9BACT</name>
<comment type="caution">
    <text evidence="2">The sequence shown here is derived from an EMBL/GenBank/DDBJ whole genome shotgun (WGS) entry which is preliminary data.</text>
</comment>
<dbReference type="Proteomes" id="UP000248882">
    <property type="component" value="Unassembled WGS sequence"/>
</dbReference>
<protein>
    <submittedName>
        <fullName evidence="2">Rps23 Pro-64 3,4-dihydroxylase Tpa1-like proline 4-hydroxylase</fullName>
    </submittedName>
</protein>
<accession>A0A2W7SL59</accession>
<dbReference type="EMBL" id="QKZT01000009">
    <property type="protein sequence ID" value="PZX51412.1"/>
    <property type="molecule type" value="Genomic_DNA"/>
</dbReference>
<evidence type="ECO:0000259" key="1">
    <source>
        <dbReference type="Pfam" id="PF13640"/>
    </source>
</evidence>
<reference evidence="2 3" key="1">
    <citation type="submission" date="2018-06" db="EMBL/GenBank/DDBJ databases">
        <title>Genomic Encyclopedia of Archaeal and Bacterial Type Strains, Phase II (KMG-II): from individual species to whole genera.</title>
        <authorList>
            <person name="Goeker M."/>
        </authorList>
    </citation>
    <scope>NUCLEOTIDE SEQUENCE [LARGE SCALE GENOMIC DNA]</scope>
    <source>
        <strain evidence="2 3">DSM 19830</strain>
    </source>
</reference>
<dbReference type="AlphaFoldDB" id="A0A2W7SL59"/>
<evidence type="ECO:0000313" key="3">
    <source>
        <dbReference type="Proteomes" id="UP000248882"/>
    </source>
</evidence>
<dbReference type="InterPro" id="IPR044862">
    <property type="entry name" value="Pro_4_hyd_alph_FE2OG_OXY"/>
</dbReference>
<dbReference type="Gene3D" id="2.60.120.620">
    <property type="entry name" value="q2cbj1_9rhob like domain"/>
    <property type="match status" value="1"/>
</dbReference>
<dbReference type="RefSeq" id="WP_111319581.1">
    <property type="nucleotide sequence ID" value="NZ_QKZT01000009.1"/>
</dbReference>
<evidence type="ECO:0000313" key="2">
    <source>
        <dbReference type="EMBL" id="PZX51412.1"/>
    </source>
</evidence>
<sequence length="277" mass="32605">MEVATLTRETIAKLIIAKIIKEKESLKEQYNQSKHLIGYFYIDNLLPSEIVDEIGRDFPKPEEMTLKKSLRENKHTSSQMNKYHPLLEEVIYAFQDRGVVKEVQDICQIEDLYPDEHLYAGGLSSMKMNQFLNPHLDNSHDKDRNRWRVLNLLFYVTPNWEDKNGGHLELWPYGVENEQITLHSSFNRLIVMATHQSSWHSVSPVQIDGARNCVSNYYFSNSPLHQSDKFHITSFRGRPEQKLRDKVLKMDAYLRSNLRKLFKKGIVENPHVYKKDR</sequence>
<gene>
    <name evidence="2" type="ORF">LV85_02356</name>
</gene>
<dbReference type="OrthoDB" id="9783171at2"/>
<keyword evidence="3" id="KW-1185">Reference proteome</keyword>
<dbReference type="Pfam" id="PF13640">
    <property type="entry name" value="2OG-FeII_Oxy_3"/>
    <property type="match status" value="1"/>
</dbReference>
<organism evidence="2 3">
    <name type="scientific">Algoriphagus chordae</name>
    <dbReference type="NCBI Taxonomy" id="237019"/>
    <lineage>
        <taxon>Bacteria</taxon>
        <taxon>Pseudomonadati</taxon>
        <taxon>Bacteroidota</taxon>
        <taxon>Cytophagia</taxon>
        <taxon>Cytophagales</taxon>
        <taxon>Cyclobacteriaceae</taxon>
        <taxon>Algoriphagus</taxon>
    </lineage>
</organism>
<proteinExistence type="predicted"/>
<feature type="domain" description="Prolyl 4-hydroxylase alpha subunit Fe(2+) 2OG dioxygenase" evidence="1">
    <location>
        <begin position="124"/>
        <end position="218"/>
    </location>
</feature>